<dbReference type="PATRIC" id="fig|1607817.3.peg.566"/>
<gene>
    <name evidence="2" type="ORF">SZ25_00570</name>
</gene>
<sequence>MLVILPSSKTMSLEDYLVNDKNTVPEFIDLANLLVSEVKKYKIAELKKLMKVSDKLADLTLKTYQQFSIEKNINKISSPSIYSFKGDVYDAFDINSFSFADIEYMQDNLRIISGLYGVLRPLDLIQNYRLEMATILPIDNGKIKVKNLYQFWYQHITKSLNELILNKNNPSLINLASSEYFKVIDKAELKSNIITPIFKENIKDTDNYKIIAIHSKKARGVMAQYILKNRIKTINDIKDFSGLGYKFSKKDSNDNDLVFIR</sequence>
<name>A0A0F5MQL6_9RICK</name>
<dbReference type="GO" id="GO:0005829">
    <property type="term" value="C:cytosol"/>
    <property type="evidence" value="ECO:0007669"/>
    <property type="project" value="TreeGrafter"/>
</dbReference>
<dbReference type="PANTHER" id="PTHR30283">
    <property type="entry name" value="PEROXIDE STRESS RESPONSE PROTEIN YAAA"/>
    <property type="match status" value="1"/>
</dbReference>
<accession>A0A0F5MQL6</accession>
<dbReference type="Proteomes" id="UP000033358">
    <property type="component" value="Unassembled WGS sequence"/>
</dbReference>
<comment type="caution">
    <text evidence="2">The sequence shown here is derived from an EMBL/GenBank/DDBJ whole genome shotgun (WGS) entry which is preliminary data.</text>
</comment>
<dbReference type="PANTHER" id="PTHR30283:SF4">
    <property type="entry name" value="PEROXIDE STRESS RESISTANCE PROTEIN YAAA"/>
    <property type="match status" value="1"/>
</dbReference>
<dbReference type="HAMAP" id="MF_00652">
    <property type="entry name" value="UPF0246"/>
    <property type="match status" value="1"/>
</dbReference>
<evidence type="ECO:0000256" key="1">
    <source>
        <dbReference type="HAMAP-Rule" id="MF_00652"/>
    </source>
</evidence>
<dbReference type="EMBL" id="JYHA01000089">
    <property type="protein sequence ID" value="KKB96332.1"/>
    <property type="molecule type" value="Genomic_DNA"/>
</dbReference>
<evidence type="ECO:0000313" key="2">
    <source>
        <dbReference type="EMBL" id="KKB96332.1"/>
    </source>
</evidence>
<comment type="similarity">
    <text evidence="1">Belongs to the UPF0246 family.</text>
</comment>
<dbReference type="Pfam" id="PF03883">
    <property type="entry name" value="H2O2_YaaD"/>
    <property type="match status" value="1"/>
</dbReference>
<keyword evidence="3" id="KW-1185">Reference proteome</keyword>
<evidence type="ECO:0000313" key="3">
    <source>
        <dbReference type="Proteomes" id="UP000033358"/>
    </source>
</evidence>
<reference evidence="2 3" key="1">
    <citation type="submission" date="2015-02" db="EMBL/GenBank/DDBJ databases">
        <title>Single cell genomics of a rare environmental alphaproteobacterium provides unique insights into Rickettsiaceae evolution.</title>
        <authorList>
            <person name="Martijn J."/>
            <person name="Schulz F."/>
            <person name="Zaremba-Niedzwiedzka K."/>
            <person name="Viklund J."/>
            <person name="Stepanauskas R."/>
            <person name="Andersson S.G.E."/>
            <person name="Horn M."/>
            <person name="Guy L."/>
            <person name="Ettema T.J.G."/>
        </authorList>
    </citation>
    <scope>NUCLEOTIDE SEQUENCE [LARGE SCALE GENOMIC DNA]</scope>
    <source>
        <strain evidence="2 3">SCGC AAA041-L04</strain>
    </source>
</reference>
<protein>
    <recommendedName>
        <fullName evidence="1">UPF0246 protein SZ25_00570</fullName>
    </recommendedName>
</protein>
<dbReference type="AlphaFoldDB" id="A0A0F5MQL6"/>
<organism evidence="2 3">
    <name type="scientific">Candidatus Arcanibacter lacustris</name>
    <dbReference type="NCBI Taxonomy" id="1607817"/>
    <lineage>
        <taxon>Bacteria</taxon>
        <taxon>Pseudomonadati</taxon>
        <taxon>Pseudomonadota</taxon>
        <taxon>Alphaproteobacteria</taxon>
        <taxon>Rickettsiales</taxon>
        <taxon>Candidatus Arcanibacter</taxon>
    </lineage>
</organism>
<proteinExistence type="inferred from homology"/>
<dbReference type="GO" id="GO:0033194">
    <property type="term" value="P:response to hydroperoxide"/>
    <property type="evidence" value="ECO:0007669"/>
    <property type="project" value="TreeGrafter"/>
</dbReference>
<dbReference type="InterPro" id="IPR005583">
    <property type="entry name" value="YaaA"/>
</dbReference>